<comment type="caution">
    <text evidence="7">The sequence shown here is derived from an EMBL/GenBank/DDBJ whole genome shotgun (WGS) entry which is preliminary data.</text>
</comment>
<comment type="function">
    <text evidence="5">PPIases accelerate the folding of proteins. It catalyzes the cis-trans isomerization of proline imidic peptide bonds in oligopeptides.</text>
</comment>
<dbReference type="OrthoDB" id="271386at2759"/>
<dbReference type="PROSITE" id="PS50072">
    <property type="entry name" value="CSA_PPIASE_2"/>
    <property type="match status" value="1"/>
</dbReference>
<dbReference type="PRINTS" id="PR00153">
    <property type="entry name" value="CSAPPISMRASE"/>
</dbReference>
<dbReference type="PANTHER" id="PTHR45625:SF2">
    <property type="entry name" value="PEPTIDYL-PROLYL CIS-TRANS ISOMERASE-LIKE 3"/>
    <property type="match status" value="1"/>
</dbReference>
<keyword evidence="3 5" id="KW-0413">Isomerase</keyword>
<dbReference type="GO" id="GO:0003755">
    <property type="term" value="F:peptidyl-prolyl cis-trans isomerase activity"/>
    <property type="evidence" value="ECO:0007669"/>
    <property type="project" value="UniProtKB-UniRule"/>
</dbReference>
<protein>
    <recommendedName>
        <fullName evidence="5">Peptidyl-prolyl cis-trans isomerase</fullName>
        <shortName evidence="5">PPIase</shortName>
        <ecNumber evidence="5">5.2.1.8</ecNumber>
    </recommendedName>
</protein>
<dbReference type="InterPro" id="IPR044666">
    <property type="entry name" value="Cyclophilin_A-like"/>
</dbReference>
<proteinExistence type="inferred from homology"/>
<evidence type="ECO:0000256" key="1">
    <source>
        <dbReference type="ARBA" id="ARBA00000971"/>
    </source>
</evidence>
<dbReference type="Proteomes" id="UP000186922">
    <property type="component" value="Unassembled WGS sequence"/>
</dbReference>
<dbReference type="CDD" id="cd01928">
    <property type="entry name" value="Cyclophilin_PPIL3_like"/>
    <property type="match status" value="1"/>
</dbReference>
<dbReference type="EMBL" id="BDGG01000012">
    <property type="protein sequence ID" value="GAV05329.1"/>
    <property type="molecule type" value="Genomic_DNA"/>
</dbReference>
<evidence type="ECO:0000256" key="3">
    <source>
        <dbReference type="ARBA" id="ARBA00023235"/>
    </source>
</evidence>
<dbReference type="EC" id="5.2.1.8" evidence="5"/>
<dbReference type="InterPro" id="IPR024936">
    <property type="entry name" value="Cyclophilin-type_PPIase"/>
</dbReference>
<dbReference type="GO" id="GO:0071013">
    <property type="term" value="C:catalytic step 2 spliceosome"/>
    <property type="evidence" value="ECO:0007669"/>
    <property type="project" value="TreeGrafter"/>
</dbReference>
<dbReference type="STRING" id="947166.A0A1D1W323"/>
<evidence type="ECO:0000256" key="4">
    <source>
        <dbReference type="ARBA" id="ARBA00038286"/>
    </source>
</evidence>
<evidence type="ECO:0000256" key="2">
    <source>
        <dbReference type="ARBA" id="ARBA00023110"/>
    </source>
</evidence>
<dbReference type="SUPFAM" id="SSF50891">
    <property type="entry name" value="Cyclophilin-like"/>
    <property type="match status" value="1"/>
</dbReference>
<name>A0A1D1W323_RAMVA</name>
<sequence length="160" mass="17479">MSVTLHTDCGDIKLELFCEECPKACQNFLALCASGYYDNCLFHRVIKGFMVQSGDPTGTGKGGSSIWGKKFEDEVRDDLRHNKRGVLAMANNGPNTNASQFYISVSPQPNLDLKYTVFGSMIDGDDALSAIEKLPVDAKYRPLKPCRITGVTIHANPMAG</sequence>
<keyword evidence="2 5" id="KW-0697">Rotamase</keyword>
<evidence type="ECO:0000259" key="6">
    <source>
        <dbReference type="PROSITE" id="PS50072"/>
    </source>
</evidence>
<dbReference type="InterPro" id="IPR029000">
    <property type="entry name" value="Cyclophilin-like_dom_sf"/>
</dbReference>
<comment type="similarity">
    <text evidence="4">Belongs to the cyclophilin-type PPIase family. PPIL3 subfamily.</text>
</comment>
<dbReference type="FunFam" id="2.40.100.10:FF:000012">
    <property type="entry name" value="Peptidyl-prolyl cis-trans isomerase"/>
    <property type="match status" value="1"/>
</dbReference>
<dbReference type="Pfam" id="PF00160">
    <property type="entry name" value="Pro_isomerase"/>
    <property type="match status" value="1"/>
</dbReference>
<dbReference type="Gene3D" id="2.40.100.10">
    <property type="entry name" value="Cyclophilin-like"/>
    <property type="match status" value="1"/>
</dbReference>
<reference evidence="7 8" key="1">
    <citation type="journal article" date="2016" name="Nat. Commun.">
        <title>Extremotolerant tardigrade genome and improved radiotolerance of human cultured cells by tardigrade-unique protein.</title>
        <authorList>
            <person name="Hashimoto T."/>
            <person name="Horikawa D.D."/>
            <person name="Saito Y."/>
            <person name="Kuwahara H."/>
            <person name="Kozuka-Hata H."/>
            <person name="Shin-I T."/>
            <person name="Minakuchi Y."/>
            <person name="Ohishi K."/>
            <person name="Motoyama A."/>
            <person name="Aizu T."/>
            <person name="Enomoto A."/>
            <person name="Kondo K."/>
            <person name="Tanaka S."/>
            <person name="Hara Y."/>
            <person name="Koshikawa S."/>
            <person name="Sagara H."/>
            <person name="Miura T."/>
            <person name="Yokobori S."/>
            <person name="Miyagawa K."/>
            <person name="Suzuki Y."/>
            <person name="Kubo T."/>
            <person name="Oyama M."/>
            <person name="Kohara Y."/>
            <person name="Fujiyama A."/>
            <person name="Arakawa K."/>
            <person name="Katayama T."/>
            <person name="Toyoda A."/>
            <person name="Kunieda T."/>
        </authorList>
    </citation>
    <scope>NUCLEOTIDE SEQUENCE [LARGE SCALE GENOMIC DNA]</scope>
    <source>
        <strain evidence="7 8">YOKOZUNA-1</strain>
    </source>
</reference>
<evidence type="ECO:0000313" key="8">
    <source>
        <dbReference type="Proteomes" id="UP000186922"/>
    </source>
</evidence>
<dbReference type="PIRSF" id="PIRSF001467">
    <property type="entry name" value="Peptidylpro_ismrse"/>
    <property type="match status" value="1"/>
</dbReference>
<comment type="catalytic activity">
    <reaction evidence="1 5">
        <text>[protein]-peptidylproline (omega=180) = [protein]-peptidylproline (omega=0)</text>
        <dbReference type="Rhea" id="RHEA:16237"/>
        <dbReference type="Rhea" id="RHEA-COMP:10747"/>
        <dbReference type="Rhea" id="RHEA-COMP:10748"/>
        <dbReference type="ChEBI" id="CHEBI:83833"/>
        <dbReference type="ChEBI" id="CHEBI:83834"/>
        <dbReference type="EC" id="5.2.1.8"/>
    </reaction>
</comment>
<dbReference type="AlphaFoldDB" id="A0A1D1W323"/>
<dbReference type="InterPro" id="IPR002130">
    <property type="entry name" value="Cyclophilin-type_PPIase_dom"/>
</dbReference>
<organism evidence="7 8">
    <name type="scientific">Ramazzottius varieornatus</name>
    <name type="common">Water bear</name>
    <name type="synonym">Tardigrade</name>
    <dbReference type="NCBI Taxonomy" id="947166"/>
    <lineage>
        <taxon>Eukaryota</taxon>
        <taxon>Metazoa</taxon>
        <taxon>Ecdysozoa</taxon>
        <taxon>Tardigrada</taxon>
        <taxon>Eutardigrada</taxon>
        <taxon>Parachela</taxon>
        <taxon>Hypsibioidea</taxon>
        <taxon>Ramazzottiidae</taxon>
        <taxon>Ramazzottius</taxon>
    </lineage>
</organism>
<evidence type="ECO:0000313" key="7">
    <source>
        <dbReference type="EMBL" id="GAV05329.1"/>
    </source>
</evidence>
<dbReference type="PANTHER" id="PTHR45625">
    <property type="entry name" value="PEPTIDYL-PROLYL CIS-TRANS ISOMERASE-RELATED"/>
    <property type="match status" value="1"/>
</dbReference>
<accession>A0A1D1W323</accession>
<keyword evidence="8" id="KW-1185">Reference proteome</keyword>
<evidence type="ECO:0000256" key="5">
    <source>
        <dbReference type="RuleBase" id="RU363019"/>
    </source>
</evidence>
<feature type="domain" description="PPIase cyclophilin-type" evidence="6">
    <location>
        <begin position="10"/>
        <end position="153"/>
    </location>
</feature>
<gene>
    <name evidence="7" type="primary">RvY_15481-1</name>
    <name evidence="7" type="synonym">RvY_15481.1</name>
    <name evidence="7" type="ORF">RvY_15481</name>
</gene>